<feature type="transmembrane region" description="Helical" evidence="5">
    <location>
        <begin position="237"/>
        <end position="255"/>
    </location>
</feature>
<feature type="transmembrane region" description="Helical" evidence="5">
    <location>
        <begin position="374"/>
        <end position="393"/>
    </location>
</feature>
<feature type="transmembrane region" description="Helical" evidence="5">
    <location>
        <begin position="461"/>
        <end position="479"/>
    </location>
</feature>
<feature type="transmembrane region" description="Helical" evidence="5">
    <location>
        <begin position="109"/>
        <end position="133"/>
    </location>
</feature>
<comment type="caution">
    <text evidence="6">The sequence shown here is derived from an EMBL/GenBank/DDBJ whole genome shotgun (WGS) entry which is preliminary data.</text>
</comment>
<evidence type="ECO:0000256" key="4">
    <source>
        <dbReference type="ARBA" id="ARBA00023136"/>
    </source>
</evidence>
<evidence type="ECO:0000256" key="1">
    <source>
        <dbReference type="ARBA" id="ARBA00004141"/>
    </source>
</evidence>
<gene>
    <name evidence="6" type="ORF">E4L96_02325</name>
</gene>
<dbReference type="InterPro" id="IPR002293">
    <property type="entry name" value="AA/rel_permease1"/>
</dbReference>
<comment type="subcellular location">
    <subcellularLocation>
        <location evidence="1">Membrane</location>
        <topology evidence="1">Multi-pass membrane protein</topology>
    </subcellularLocation>
</comment>
<keyword evidence="2 5" id="KW-0812">Transmembrane</keyword>
<evidence type="ECO:0000313" key="6">
    <source>
        <dbReference type="EMBL" id="TFW28474.1"/>
    </source>
</evidence>
<keyword evidence="7" id="KW-1185">Reference proteome</keyword>
<feature type="transmembrane region" description="Helical" evidence="5">
    <location>
        <begin position="399"/>
        <end position="417"/>
    </location>
</feature>
<feature type="transmembrane region" description="Helical" evidence="5">
    <location>
        <begin position="67"/>
        <end position="88"/>
    </location>
</feature>
<dbReference type="Pfam" id="PF13520">
    <property type="entry name" value="AA_permease_2"/>
    <property type="match status" value="1"/>
</dbReference>
<sequence>MTISLGQKLLRIKPIEKRLDDGHGHSSGGLGRSLGLFPLTMIGVGATIGTGIFFTMVEAVPKAGPSVVLSFLLAALTAGLTALCYAELAFKVPASGSSYSFAYATVGEFAAFVMAACLLLEYGLAASATAIGWSDYLNNFLHNAFGWEIARSLRAPMIVSGEHGVEFHFGNINLPPVLLVVLCCFLLVRGTKESATTNSIMVLIKLAILIFFCAIALQGFDMNNFHPFFNNGKAETGWVGVTAAAGTVFFSFIGLDTVATAGEEVKDPRRTVPMGILSALAIVTVFYMLVAVCAMGAQPAAKFAGQEAGLAVILQNVTGQTWPALVLSAGAVISVFSVTLVTIYGQTRILYAVARDGLIPPAFHRVNPRTLTPAANTILVSLAVGLVAGLVDATFLWDMVSMGTLTAFIVVAVAVPVLRQRDAANGIEHAPGFRVPFGPYVVPALSIIACLYLMWGLSNTTYRVFTVWMIVALAIYFGYSIRHSKLNRATPVAEPLAK</sequence>
<evidence type="ECO:0000256" key="2">
    <source>
        <dbReference type="ARBA" id="ARBA00022692"/>
    </source>
</evidence>
<feature type="transmembrane region" description="Helical" evidence="5">
    <location>
        <begin position="276"/>
        <end position="301"/>
    </location>
</feature>
<feature type="transmembrane region" description="Helical" evidence="5">
    <location>
        <begin position="34"/>
        <end position="55"/>
    </location>
</feature>
<dbReference type="GO" id="GO:0015171">
    <property type="term" value="F:amino acid transmembrane transporter activity"/>
    <property type="evidence" value="ECO:0007669"/>
    <property type="project" value="TreeGrafter"/>
</dbReference>
<feature type="transmembrane region" description="Helical" evidence="5">
    <location>
        <begin position="437"/>
        <end position="455"/>
    </location>
</feature>
<dbReference type="Proteomes" id="UP000298438">
    <property type="component" value="Unassembled WGS sequence"/>
</dbReference>
<dbReference type="EMBL" id="SPVF01000036">
    <property type="protein sequence ID" value="TFW28474.1"/>
    <property type="molecule type" value="Genomic_DNA"/>
</dbReference>
<dbReference type="PANTHER" id="PTHR43243:SF24">
    <property type="entry name" value="CATIONIC AMINO ACID TRANSPORT INTEGRAL MEMBRANE PROTEIN ROCE-RELATED"/>
    <property type="match status" value="1"/>
</dbReference>
<keyword evidence="4 5" id="KW-0472">Membrane</keyword>
<protein>
    <submittedName>
        <fullName evidence="6">Amino acid permease</fullName>
    </submittedName>
</protein>
<organism evidence="6 7">
    <name type="scientific">Zemynaea arenosa</name>
    <dbReference type="NCBI Taxonomy" id="2561931"/>
    <lineage>
        <taxon>Bacteria</taxon>
        <taxon>Pseudomonadati</taxon>
        <taxon>Pseudomonadota</taxon>
        <taxon>Betaproteobacteria</taxon>
        <taxon>Burkholderiales</taxon>
        <taxon>Oxalobacteraceae</taxon>
        <taxon>Telluria group</taxon>
        <taxon>Zemynaea</taxon>
    </lineage>
</organism>
<feature type="transmembrane region" description="Helical" evidence="5">
    <location>
        <begin position="167"/>
        <end position="188"/>
    </location>
</feature>
<dbReference type="OrthoDB" id="9804700at2"/>
<keyword evidence="3 5" id="KW-1133">Transmembrane helix</keyword>
<evidence type="ECO:0000256" key="3">
    <source>
        <dbReference type="ARBA" id="ARBA00022989"/>
    </source>
</evidence>
<feature type="transmembrane region" description="Helical" evidence="5">
    <location>
        <begin position="321"/>
        <end position="345"/>
    </location>
</feature>
<name>A0A4Y9STC1_9BURK</name>
<dbReference type="RefSeq" id="WP_135205624.1">
    <property type="nucleotide sequence ID" value="NZ_SPVF01000036.1"/>
</dbReference>
<dbReference type="AlphaFoldDB" id="A0A4Y9STC1"/>
<evidence type="ECO:0000313" key="7">
    <source>
        <dbReference type="Proteomes" id="UP000298438"/>
    </source>
</evidence>
<dbReference type="PIRSF" id="PIRSF006060">
    <property type="entry name" value="AA_transporter"/>
    <property type="match status" value="1"/>
</dbReference>
<dbReference type="Gene3D" id="1.20.1740.10">
    <property type="entry name" value="Amino acid/polyamine transporter I"/>
    <property type="match status" value="1"/>
</dbReference>
<proteinExistence type="predicted"/>
<accession>A0A4Y9STC1</accession>
<reference evidence="6 7" key="1">
    <citation type="submission" date="2019-03" db="EMBL/GenBank/DDBJ databases">
        <title>Draft Genome Sequence of Massilia arenosa sp. nov., a Novel Massilia Species Isolated from a Sandy-loam Maize Soil.</title>
        <authorList>
            <person name="Raths R."/>
            <person name="Peta V."/>
            <person name="Bucking H."/>
        </authorList>
    </citation>
    <scope>NUCLEOTIDE SEQUENCE [LARGE SCALE GENOMIC DNA]</scope>
    <source>
        <strain evidence="6 7">MC02</strain>
    </source>
</reference>
<dbReference type="PANTHER" id="PTHR43243">
    <property type="entry name" value="INNER MEMBRANE TRANSPORTER YGJI-RELATED"/>
    <property type="match status" value="1"/>
</dbReference>
<feature type="transmembrane region" description="Helical" evidence="5">
    <location>
        <begin position="200"/>
        <end position="217"/>
    </location>
</feature>
<evidence type="ECO:0000256" key="5">
    <source>
        <dbReference type="SAM" id="Phobius"/>
    </source>
</evidence>
<dbReference type="GO" id="GO:0016020">
    <property type="term" value="C:membrane"/>
    <property type="evidence" value="ECO:0007669"/>
    <property type="project" value="UniProtKB-SubCell"/>
</dbReference>